<gene>
    <name evidence="1" type="ORF">BGZ80_011615</name>
</gene>
<dbReference type="Proteomes" id="UP000703661">
    <property type="component" value="Unassembled WGS sequence"/>
</dbReference>
<evidence type="ECO:0000313" key="1">
    <source>
        <dbReference type="EMBL" id="KAG0012629.1"/>
    </source>
</evidence>
<evidence type="ECO:0000313" key="2">
    <source>
        <dbReference type="Proteomes" id="UP000703661"/>
    </source>
</evidence>
<proteinExistence type="predicted"/>
<reference evidence="1" key="1">
    <citation type="journal article" date="2020" name="Fungal Divers.">
        <title>Resolving the Mortierellaceae phylogeny through synthesis of multi-gene phylogenetics and phylogenomics.</title>
        <authorList>
            <person name="Vandepol N."/>
            <person name="Liber J."/>
            <person name="Desiro A."/>
            <person name="Na H."/>
            <person name="Kennedy M."/>
            <person name="Barry K."/>
            <person name="Grigoriev I.V."/>
            <person name="Miller A.N."/>
            <person name="O'Donnell K."/>
            <person name="Stajich J.E."/>
            <person name="Bonito G."/>
        </authorList>
    </citation>
    <scope>NUCLEOTIDE SEQUENCE</scope>
    <source>
        <strain evidence="1">NRRL 2769</strain>
    </source>
</reference>
<accession>A0A9P6SZ58</accession>
<name>A0A9P6SZ58_9FUNG</name>
<organism evidence="1 2">
    <name type="scientific">Entomortierella chlamydospora</name>
    <dbReference type="NCBI Taxonomy" id="101097"/>
    <lineage>
        <taxon>Eukaryota</taxon>
        <taxon>Fungi</taxon>
        <taxon>Fungi incertae sedis</taxon>
        <taxon>Mucoromycota</taxon>
        <taxon>Mortierellomycotina</taxon>
        <taxon>Mortierellomycetes</taxon>
        <taxon>Mortierellales</taxon>
        <taxon>Mortierellaceae</taxon>
        <taxon>Entomortierella</taxon>
    </lineage>
</organism>
<dbReference type="EMBL" id="JAAAID010000956">
    <property type="protein sequence ID" value="KAG0012629.1"/>
    <property type="molecule type" value="Genomic_DNA"/>
</dbReference>
<protein>
    <submittedName>
        <fullName evidence="1">Uncharacterized protein</fullName>
    </submittedName>
</protein>
<sequence length="87" mass="9589">MKETLPGFIADHEFHLKANGSNGHYVGDKVVSRAAIMAEFEKSEELMKVRKAVERNPDIAAWRASDECRKLVQGSIIGYGKSTVPGN</sequence>
<dbReference type="AlphaFoldDB" id="A0A9P6SZ58"/>
<comment type="caution">
    <text evidence="1">The sequence shown here is derived from an EMBL/GenBank/DDBJ whole genome shotgun (WGS) entry which is preliminary data.</text>
</comment>
<keyword evidence="2" id="KW-1185">Reference proteome</keyword>